<dbReference type="RefSeq" id="WP_012156867.1">
    <property type="nucleotide sequence ID" value="NC_009901.1"/>
</dbReference>
<proteinExistence type="predicted"/>
<dbReference type="Pfam" id="PF00015">
    <property type="entry name" value="MCPsignal"/>
    <property type="match status" value="1"/>
</dbReference>
<dbReference type="SUPFAM" id="SSF103190">
    <property type="entry name" value="Sensory domain-like"/>
    <property type="match status" value="1"/>
</dbReference>
<feature type="transmembrane region" description="Helical" evidence="9">
    <location>
        <begin position="6"/>
        <end position="28"/>
    </location>
</feature>
<dbReference type="Gene3D" id="3.30.450.20">
    <property type="entry name" value="PAS domain"/>
    <property type="match status" value="1"/>
</dbReference>
<dbReference type="SMART" id="SM00283">
    <property type="entry name" value="MA"/>
    <property type="match status" value="1"/>
</dbReference>
<dbReference type="Gene3D" id="1.10.287.950">
    <property type="entry name" value="Methyl-accepting chemotaxis protein"/>
    <property type="match status" value="1"/>
</dbReference>
<comment type="subcellular location">
    <subcellularLocation>
        <location evidence="1">Cell membrane</location>
        <topology evidence="1">Multi-pass membrane protein</topology>
    </subcellularLocation>
</comment>
<dbReference type="Proteomes" id="UP000002608">
    <property type="component" value="Chromosome"/>
</dbReference>
<evidence type="ECO:0000256" key="7">
    <source>
        <dbReference type="ARBA" id="ARBA00023224"/>
    </source>
</evidence>
<protein>
    <submittedName>
        <fullName evidence="11">Methyl-accepting chemotaxis sensory transducer</fullName>
    </submittedName>
</protein>
<dbReference type="GO" id="GO:0005886">
    <property type="term" value="C:plasma membrane"/>
    <property type="evidence" value="ECO:0007669"/>
    <property type="project" value="UniProtKB-SubCell"/>
</dbReference>
<keyword evidence="2" id="KW-1003">Cell membrane</keyword>
<dbReference type="SUPFAM" id="SSF58104">
    <property type="entry name" value="Methyl-accepting chemotaxis protein (MCP) signaling domain"/>
    <property type="match status" value="1"/>
</dbReference>
<evidence type="ECO:0000256" key="8">
    <source>
        <dbReference type="PROSITE-ProRule" id="PRU00284"/>
    </source>
</evidence>
<evidence type="ECO:0000256" key="1">
    <source>
        <dbReference type="ARBA" id="ARBA00004651"/>
    </source>
</evidence>
<dbReference type="HOGENOM" id="CLU_000445_107_19_6"/>
<dbReference type="CDD" id="cd11386">
    <property type="entry name" value="MCP_signal"/>
    <property type="match status" value="1"/>
</dbReference>
<evidence type="ECO:0000256" key="4">
    <source>
        <dbReference type="ARBA" id="ARBA00022692"/>
    </source>
</evidence>
<reference evidence="11 12" key="1">
    <citation type="submission" date="2007-10" db="EMBL/GenBank/DDBJ databases">
        <title>Complete sequence of Shewanella pealeana ATCC 700345.</title>
        <authorList>
            <consortium name="US DOE Joint Genome Institute"/>
            <person name="Copeland A."/>
            <person name="Lucas S."/>
            <person name="Lapidus A."/>
            <person name="Barry K."/>
            <person name="Glavina del Rio T."/>
            <person name="Dalin E."/>
            <person name="Tice H."/>
            <person name="Pitluck S."/>
            <person name="Chertkov O."/>
            <person name="Brettin T."/>
            <person name="Bruce D."/>
            <person name="Detter J.C."/>
            <person name="Han C."/>
            <person name="Schmutz J."/>
            <person name="Larimer F."/>
            <person name="Land M."/>
            <person name="Hauser L."/>
            <person name="Kyrpides N."/>
            <person name="Kim E."/>
            <person name="Zhao J.-S.Z."/>
            <person name="Manno D."/>
            <person name="Hawari J."/>
            <person name="Richardson P."/>
        </authorList>
    </citation>
    <scope>NUCLEOTIDE SEQUENCE [LARGE SCALE GENOMIC DNA]</scope>
    <source>
        <strain evidence="12">ATCC 700345 / ANG-SQ1</strain>
    </source>
</reference>
<dbReference type="eggNOG" id="COG0840">
    <property type="taxonomic scope" value="Bacteria"/>
</dbReference>
<dbReference type="PROSITE" id="PS50111">
    <property type="entry name" value="CHEMOTAXIS_TRANSDUC_2"/>
    <property type="match status" value="1"/>
</dbReference>
<keyword evidence="7 8" id="KW-0807">Transducer</keyword>
<dbReference type="KEGG" id="spl:Spea_3672"/>
<evidence type="ECO:0000256" key="2">
    <source>
        <dbReference type="ARBA" id="ARBA00022475"/>
    </source>
</evidence>
<evidence type="ECO:0000256" key="3">
    <source>
        <dbReference type="ARBA" id="ARBA00022500"/>
    </source>
</evidence>
<dbReference type="Pfam" id="PF02743">
    <property type="entry name" value="dCache_1"/>
    <property type="match status" value="1"/>
</dbReference>
<evidence type="ECO:0000313" key="12">
    <source>
        <dbReference type="Proteomes" id="UP000002608"/>
    </source>
</evidence>
<dbReference type="STRING" id="398579.Spea_3672"/>
<dbReference type="CDD" id="cd12913">
    <property type="entry name" value="PDC1_MCP_like"/>
    <property type="match status" value="1"/>
</dbReference>
<feature type="domain" description="Methyl-accepting transducer" evidence="10">
    <location>
        <begin position="346"/>
        <end position="582"/>
    </location>
</feature>
<dbReference type="PANTHER" id="PTHR32089:SF33">
    <property type="entry name" value="TOXIN COREGULATED PILUS BIOSYNTHESIS PROTEIN I"/>
    <property type="match status" value="1"/>
</dbReference>
<evidence type="ECO:0000256" key="6">
    <source>
        <dbReference type="ARBA" id="ARBA00023136"/>
    </source>
</evidence>
<dbReference type="GO" id="GO:0007165">
    <property type="term" value="P:signal transduction"/>
    <property type="evidence" value="ECO:0007669"/>
    <property type="project" value="UniProtKB-KW"/>
</dbReference>
<dbReference type="InterPro" id="IPR004089">
    <property type="entry name" value="MCPsignal_dom"/>
</dbReference>
<evidence type="ECO:0000259" key="10">
    <source>
        <dbReference type="PROSITE" id="PS50111"/>
    </source>
</evidence>
<dbReference type="GO" id="GO:0006935">
    <property type="term" value="P:chemotaxis"/>
    <property type="evidence" value="ECO:0007669"/>
    <property type="project" value="UniProtKB-KW"/>
</dbReference>
<dbReference type="OrthoDB" id="9795078at2"/>
<organism evidence="11 12">
    <name type="scientific">Shewanella pealeana (strain ATCC 700345 / ANG-SQ1)</name>
    <dbReference type="NCBI Taxonomy" id="398579"/>
    <lineage>
        <taxon>Bacteria</taxon>
        <taxon>Pseudomonadati</taxon>
        <taxon>Pseudomonadota</taxon>
        <taxon>Gammaproteobacteria</taxon>
        <taxon>Alteromonadales</taxon>
        <taxon>Shewanellaceae</taxon>
        <taxon>Shewanella</taxon>
    </lineage>
</organism>
<accession>A8H8U6</accession>
<gene>
    <name evidence="11" type="ordered locus">Spea_3672</name>
</gene>
<dbReference type="PANTHER" id="PTHR32089">
    <property type="entry name" value="METHYL-ACCEPTING CHEMOTAXIS PROTEIN MCPB"/>
    <property type="match status" value="1"/>
</dbReference>
<keyword evidence="3" id="KW-0145">Chemotaxis</keyword>
<name>A8H8U6_SHEPA</name>
<dbReference type="EMBL" id="CP000851">
    <property type="protein sequence ID" value="ABV88983.1"/>
    <property type="molecule type" value="Genomic_DNA"/>
</dbReference>
<keyword evidence="6 9" id="KW-0472">Membrane</keyword>
<keyword evidence="4 9" id="KW-0812">Transmembrane</keyword>
<dbReference type="InterPro" id="IPR033479">
    <property type="entry name" value="dCache_1"/>
</dbReference>
<sequence>MLKKITTYFILTLSLLMVLSFYVSYNFFESWKNANIQKENDTVVNILNGTMSNALANAENSVNSLAKTFSGFEFDDETLNIMRSIVTESKGKYMGVYFSKPGGETFTYSSEVSGLMEGFNAKHLNREWFIVAMQGRNIVSLPYVSSTGETIITVSSPIRNSVNAIVGVLGIDIDITEELEKTNIQYVITSKDGHVLFADFSGESWKGKNIYELRPLYRNVSQVPFSYQNDNGDHYSVSRQDFNNQYDVFAFTRQNSIVDSRNELLTTVVIQLLLVGVILALVVFFIVRKEIDINLGEEPRELASKIRIFAEGNLMGVDFSRTGLVSMSLRDMQENIRNITQTTGAVTESLLENQALIESIIQENKSNAQNESLEVDQVASAILELSATAADVAQNAVLADTQTSEALNVVTLGSETLSRSEVISEQVNSSIKESVIIVNELRAYAEKISSVVHVITSISEQTNLLALNAAIEAARAGEQGRGFAVVADEVRSLAAKTQQSTIDIQNIISQLQEQSKKADESMINNSHMVEESNVIAKEIATAFNEILIKVESISDINRLVATASEQQSAVTLDVSHRVENINDTVQVSLNNAHTISDVNQDISSLIHKVKQEMAFFKVS</sequence>
<evidence type="ECO:0000256" key="5">
    <source>
        <dbReference type="ARBA" id="ARBA00022989"/>
    </source>
</evidence>
<feature type="transmembrane region" description="Helical" evidence="9">
    <location>
        <begin position="264"/>
        <end position="287"/>
    </location>
</feature>
<keyword evidence="5 9" id="KW-1133">Transmembrane helix</keyword>
<dbReference type="AlphaFoldDB" id="A8H8U6"/>
<evidence type="ECO:0000313" key="11">
    <source>
        <dbReference type="EMBL" id="ABV88983.1"/>
    </source>
</evidence>
<keyword evidence="12" id="KW-1185">Reference proteome</keyword>
<dbReference type="InterPro" id="IPR029151">
    <property type="entry name" value="Sensor-like_sf"/>
</dbReference>
<evidence type="ECO:0000256" key="9">
    <source>
        <dbReference type="SAM" id="Phobius"/>
    </source>
</evidence>